<name>A0A845U8J1_9PROT</name>
<feature type="transmembrane region" description="Helical" evidence="1">
    <location>
        <begin position="95"/>
        <end position="115"/>
    </location>
</feature>
<reference evidence="3" key="1">
    <citation type="submission" date="2019-11" db="EMBL/GenBank/DDBJ databases">
        <title>Acidithiobacillus ferrianus sp. nov.: a facultatively anaerobic and extremely acidophilic chemolithoautotroph.</title>
        <authorList>
            <person name="Norris P.R."/>
            <person name="Falagan C."/>
            <person name="Moya-Beltran A."/>
            <person name="Castro M."/>
            <person name="Quatrini R."/>
            <person name="Johnson D.B."/>
        </authorList>
    </citation>
    <scope>NUCLEOTIDE SEQUENCE [LARGE SCALE GENOMIC DNA]</scope>
    <source>
        <strain evidence="3">MG</strain>
    </source>
</reference>
<organism evidence="3">
    <name type="scientific">Acidithiobacillus ferrianus</name>
    <dbReference type="NCBI Taxonomy" id="2678518"/>
    <lineage>
        <taxon>Bacteria</taxon>
        <taxon>Pseudomonadati</taxon>
        <taxon>Pseudomonadota</taxon>
        <taxon>Acidithiobacillia</taxon>
        <taxon>Acidithiobacillales</taxon>
        <taxon>Acidithiobacillaceae</taxon>
        <taxon>Acidithiobacillus</taxon>
    </lineage>
</organism>
<keyword evidence="1" id="KW-1133">Transmembrane helix</keyword>
<proteinExistence type="predicted"/>
<comment type="caution">
    <text evidence="3">The sequence shown here is derived from an EMBL/GenBank/DDBJ whole genome shotgun (WGS) entry which is preliminary data.</text>
</comment>
<evidence type="ECO:0000313" key="3">
    <source>
        <dbReference type="EMBL" id="NDU44012.1"/>
    </source>
</evidence>
<dbReference type="InterPro" id="IPR005804">
    <property type="entry name" value="FA_desaturase_dom"/>
</dbReference>
<sequence>MPPSFPDMGYAVLRPVKLQTIREAIRPERYRRSTGTAVAWYAFDAFLYLTAIAGALLVGAWWLKLFFGVLAGSAVAFMFVWAHDAAHGALFQSKRAAEVMGTLFMLPSLNMYRLWAFGHNRIHHGFTSLTAVDQIWRPWTPQEYRSKTVWQKILYRLERSPYTCALHYLLRVWWPGMVRFKADAKNKDQRAFFYSKLLTLLFFICFFAFAFWVAGLMGVIAAVILPFLVFNYYIALFVFLHHTHPKVPFFSEKEEWSQSIGQLYCSTIVRCSKISEYFIHNILIHAPHHVDPRIPFYHLKGAYEDLRAQYGQYMHESRFSLLEVRRIFKECKLYDYEAKHWMSFRSGRSWIEQKAANIAASTAASAAYPGEAAH</sequence>
<evidence type="ECO:0000256" key="1">
    <source>
        <dbReference type="SAM" id="Phobius"/>
    </source>
</evidence>
<dbReference type="RefSeq" id="WP_163099671.1">
    <property type="nucleotide sequence ID" value="NZ_CP127523.1"/>
</dbReference>
<gene>
    <name evidence="3" type="ORF">GL267_15695</name>
</gene>
<dbReference type="InterPro" id="IPR012171">
    <property type="entry name" value="Fatty_acid_desaturase"/>
</dbReference>
<dbReference type="GO" id="GO:0006629">
    <property type="term" value="P:lipid metabolic process"/>
    <property type="evidence" value="ECO:0007669"/>
    <property type="project" value="InterPro"/>
</dbReference>
<feature type="transmembrane region" description="Helical" evidence="1">
    <location>
        <begin position="219"/>
        <end position="240"/>
    </location>
</feature>
<feature type="transmembrane region" description="Helical" evidence="1">
    <location>
        <begin position="191"/>
        <end position="213"/>
    </location>
</feature>
<feature type="transmembrane region" description="Helical" evidence="1">
    <location>
        <begin position="65"/>
        <end position="83"/>
    </location>
</feature>
<evidence type="ECO:0000259" key="2">
    <source>
        <dbReference type="Pfam" id="PF00487"/>
    </source>
</evidence>
<dbReference type="EMBL" id="WNJL01000060">
    <property type="protein sequence ID" value="NDU44012.1"/>
    <property type="molecule type" value="Genomic_DNA"/>
</dbReference>
<dbReference type="GO" id="GO:0016491">
    <property type="term" value="F:oxidoreductase activity"/>
    <property type="evidence" value="ECO:0007669"/>
    <property type="project" value="InterPro"/>
</dbReference>
<dbReference type="Pfam" id="PF00487">
    <property type="entry name" value="FA_desaturase"/>
    <property type="match status" value="1"/>
</dbReference>
<keyword evidence="1" id="KW-0472">Membrane</keyword>
<accession>A0A845U8J1</accession>
<feature type="transmembrane region" description="Helical" evidence="1">
    <location>
        <begin position="38"/>
        <end position="58"/>
    </location>
</feature>
<protein>
    <submittedName>
        <fullName evidence="3">Fatty acid desaturase</fullName>
    </submittedName>
</protein>
<dbReference type="AlphaFoldDB" id="A0A845U8J1"/>
<feature type="domain" description="Fatty acid desaturase" evidence="2">
    <location>
        <begin position="61"/>
        <end position="313"/>
    </location>
</feature>
<dbReference type="PANTHER" id="PTHR32100">
    <property type="entry name" value="OMEGA-6 FATTY ACID DESATURASE, CHLOROPLASTIC"/>
    <property type="match status" value="1"/>
</dbReference>
<keyword evidence="1" id="KW-0812">Transmembrane</keyword>